<gene>
    <name evidence="3" type="ORF">H9754_12175</name>
</gene>
<evidence type="ECO:0000313" key="4">
    <source>
        <dbReference type="Proteomes" id="UP000823904"/>
    </source>
</evidence>
<sequence length="315" mass="36329">MSIIFFILKIAGIIILIPLVILVILLICPIAYRLEAEFDGKPHVKTRIRWAFPLIGMKASYEEELDVAVRILGIPVFRTDSGKWSLLGGDRKDSVVKEVRSEDPLQEREPVSDSRERFRREPQEEETERDEPVTDIFDLAWDEDEPEQERAEKNTPGEQEEKGRKKIGERFVDFFKKCYNKGKNILNKIKKLKAKGISVLELLEDEQLQAAFARIKGYFLRGAGYLIPQKIEGEILFGMEDPAQTGKILGWIAMAMPLYGNRLDVTPDFTRQVLEGRILIAGRIRRYKILKLAWDIYRDKDLIRQKNRAVKIVGG</sequence>
<feature type="compositionally biased region" description="Basic and acidic residues" evidence="1">
    <location>
        <begin position="98"/>
        <end position="122"/>
    </location>
</feature>
<keyword evidence="2" id="KW-1133">Transmembrane helix</keyword>
<feature type="transmembrane region" description="Helical" evidence="2">
    <location>
        <begin position="6"/>
        <end position="32"/>
    </location>
</feature>
<protein>
    <submittedName>
        <fullName evidence="3">DUF2953 domain-containing protein</fullName>
    </submittedName>
</protein>
<evidence type="ECO:0000256" key="1">
    <source>
        <dbReference type="SAM" id="MobiDB-lite"/>
    </source>
</evidence>
<keyword evidence="2" id="KW-0472">Membrane</keyword>
<feature type="region of interest" description="Disordered" evidence="1">
    <location>
        <begin position="98"/>
        <end position="164"/>
    </location>
</feature>
<feature type="compositionally biased region" description="Basic and acidic residues" evidence="1">
    <location>
        <begin position="148"/>
        <end position="164"/>
    </location>
</feature>
<keyword evidence="2" id="KW-0812">Transmembrane</keyword>
<evidence type="ECO:0000256" key="2">
    <source>
        <dbReference type="SAM" id="Phobius"/>
    </source>
</evidence>
<reference evidence="3" key="1">
    <citation type="journal article" date="2021" name="PeerJ">
        <title>Extensive microbial diversity within the chicken gut microbiome revealed by metagenomics and culture.</title>
        <authorList>
            <person name="Gilroy R."/>
            <person name="Ravi A."/>
            <person name="Getino M."/>
            <person name="Pursley I."/>
            <person name="Horton D.L."/>
            <person name="Alikhan N.F."/>
            <person name="Baker D."/>
            <person name="Gharbi K."/>
            <person name="Hall N."/>
            <person name="Watson M."/>
            <person name="Adriaenssens E.M."/>
            <person name="Foster-Nyarko E."/>
            <person name="Jarju S."/>
            <person name="Secka A."/>
            <person name="Antonio M."/>
            <person name="Oren A."/>
            <person name="Chaudhuri R.R."/>
            <person name="La Ragione R."/>
            <person name="Hildebrand F."/>
            <person name="Pallen M.J."/>
        </authorList>
    </citation>
    <scope>NUCLEOTIDE SEQUENCE</scope>
    <source>
        <strain evidence="3">ChiSjej3B21-8574</strain>
    </source>
</reference>
<dbReference type="EMBL" id="DWWD01000046">
    <property type="protein sequence ID" value="HJC51300.1"/>
    <property type="molecule type" value="Genomic_DNA"/>
</dbReference>
<dbReference type="Proteomes" id="UP000823904">
    <property type="component" value="Unassembled WGS sequence"/>
</dbReference>
<evidence type="ECO:0000313" key="3">
    <source>
        <dbReference type="EMBL" id="HJC51300.1"/>
    </source>
</evidence>
<organism evidence="3 4">
    <name type="scientific">Candidatus Anaerostipes avistercoris</name>
    <dbReference type="NCBI Taxonomy" id="2838462"/>
    <lineage>
        <taxon>Bacteria</taxon>
        <taxon>Bacillati</taxon>
        <taxon>Bacillota</taxon>
        <taxon>Clostridia</taxon>
        <taxon>Lachnospirales</taxon>
        <taxon>Lachnospiraceae</taxon>
        <taxon>Anaerostipes</taxon>
    </lineage>
</organism>
<dbReference type="Pfam" id="PF11167">
    <property type="entry name" value="DUF2953"/>
    <property type="match status" value="1"/>
</dbReference>
<reference evidence="3" key="2">
    <citation type="submission" date="2021-04" db="EMBL/GenBank/DDBJ databases">
        <authorList>
            <person name="Gilroy R."/>
        </authorList>
    </citation>
    <scope>NUCLEOTIDE SEQUENCE</scope>
    <source>
        <strain evidence="3">ChiSjej3B21-8574</strain>
    </source>
</reference>
<dbReference type="AlphaFoldDB" id="A0A9D2TAP8"/>
<accession>A0A9D2TAP8</accession>
<proteinExistence type="predicted"/>
<comment type="caution">
    <text evidence="3">The sequence shown here is derived from an EMBL/GenBank/DDBJ whole genome shotgun (WGS) entry which is preliminary data.</text>
</comment>
<name>A0A9D2TAP8_9FIRM</name>
<dbReference type="InterPro" id="IPR021338">
    <property type="entry name" value="DUF2953"/>
</dbReference>